<gene>
    <name evidence="6" type="ORF">BN860_03994g</name>
</gene>
<feature type="domain" description="FMP27/BLTP2/Hobbit GFWDK motif-containing RBG unit" evidence="3">
    <location>
        <begin position="1123"/>
        <end position="1272"/>
    </location>
</feature>
<dbReference type="Proteomes" id="UP000019375">
    <property type="component" value="Unassembled WGS sequence"/>
</dbReference>
<feature type="region of interest" description="Disordered" evidence="1">
    <location>
        <begin position="2484"/>
        <end position="2512"/>
    </location>
</feature>
<dbReference type="InterPro" id="IPR019449">
    <property type="entry name" value="FMP27_WPPW_RBG"/>
</dbReference>
<dbReference type="Pfam" id="PF10344">
    <property type="entry name" value="Hobbit"/>
    <property type="match status" value="1"/>
</dbReference>
<feature type="compositionally biased region" description="Low complexity" evidence="1">
    <location>
        <begin position="2295"/>
        <end position="2307"/>
    </location>
</feature>
<dbReference type="SMART" id="SM01214">
    <property type="entry name" value="Fmp27_GFWDK"/>
    <property type="match status" value="1"/>
</dbReference>
<keyword evidence="2" id="KW-1133">Transmembrane helix</keyword>
<keyword evidence="2" id="KW-0472">Membrane</keyword>
<dbReference type="SMART" id="SM01215">
    <property type="entry name" value="Fmp27_SW"/>
    <property type="match status" value="1"/>
</dbReference>
<evidence type="ECO:0000259" key="5">
    <source>
        <dbReference type="SMART" id="SM01216"/>
    </source>
</evidence>
<feature type="domain" description="FMP27 SW motif-containing RBG unit" evidence="4">
    <location>
        <begin position="1011"/>
        <end position="1105"/>
    </location>
</feature>
<dbReference type="EMBL" id="HG316456">
    <property type="protein sequence ID" value="CDF88878.1"/>
    <property type="molecule type" value="Genomic_DNA"/>
</dbReference>
<dbReference type="OrthoDB" id="1562405at2759"/>
<feature type="region of interest" description="Disordered" evidence="1">
    <location>
        <begin position="1726"/>
        <end position="1749"/>
    </location>
</feature>
<evidence type="ECO:0000313" key="6">
    <source>
        <dbReference type="EMBL" id="CDF88878.1"/>
    </source>
</evidence>
<evidence type="ECO:0000259" key="3">
    <source>
        <dbReference type="SMART" id="SM01214"/>
    </source>
</evidence>
<sequence length="2532" mass="288169">MTVMWSNTLSDLLKLLVVFFLSAICIQTLVSLLISQILYYSNSPIKGIFFRIWGPSISAFKLTTICFKLKINKIHISWARRFIITLEDVDVELLKRQAKGEETKESSTGGSSTNGGFSFENEKIQFTVGKRLLAIIRWVLPLRLYIRNVIIVLPSGVGVKVDLVSSAITEFSEKRINAEVFVHAAKCLESGDTVHHIGYQFKAKVRDEIGANGGKTVVTIRNWLSYLRVAGVCISLPDLLARDLNRSGSEPIKAEKSPVQLETMLREKLDKFKAPLKAMKVLDFKMENIFFIYEGIAQVTISNAQMLLESVHFYSYGTNLEFLPSKSPVLNDHQLSVTANSIVIEFKEISSVRIPLFNAIITTDCVSRLFMGVPLSDAKILTNVNIINPTMVVTMAHVLKIASLIHNYKASKAERLATRQVDAEDDIGDEEYHDVASSEEENIKMLREAAIHELKQKFSVYPNAIIEFTISNLSATLQLSEKENILFKLYNAHCLGFHQNDKKVFVTGSSFNDVSSRPELQYFEGDPFTQQLYNYLQVIGAKLTFLKLPSDEREPALSIPICGFDRSDTFMDDISDFDFRVRSTLRHFSFTLDNLDILHKITEAMVKLFAPNGGNEKSGYQNSYSPRKVKGRSFVFAWSVKLRLKDFSFSLLLAGFLPRYLDPVEYEGINLTDLGRGTILLMNEALLKIDPEEKDFKISSLSLIRIMEHGHGRKITDVVFGFEKLVMSWKSDHNGRIHLPCIRFKLDPNILWSVFFIKKVFDSYLLPFKKAKHSLQKKHPENQQKKFDVRIGKIIVDLTLPQDTVLLLSFRDIILAAEDHSIRVASITAFVKSVYVKVVDVHVPLLIIREFEFKVMESAGKKTFDLSTSLIQFDTEYHFKFYTLLDNAISFVKCIKQMKLAFSNLDKFHRLYPSQEPPRELPTIRLFAKRFGIKVKEDPFEQELGLIFKVGVLEQRERLEKLREFEILKDTFVPPVEVPPSSAEVQPLEQVVENENVYCENEINENQWIKNARKRLLENFSTSWIARYREARMTFLGLPSRIVKHQELGRTYFFFTVNEGTTVAELAINNLDFNVGPPSFSLPQYADFIYKYGKKVPKDTAYTLLIIAHLSIRTDLWELRARDYPLPAISFPNTFTNGDVVFGEKMPDECSLRSVYVPFVPSANTDVYSATNTIYGTHIIRTLNSIKSYFNITTSVHSAVPATLTWGKSLQPGYESLMLWFDVLTRPKEDPSPKLGFWDKCRFLFHGKWIYDFSDISGIQLNIKGSENPYKIADDGAGLTFFWSGGTFLRIHGTSDPTEFLKIESKKFQLAVRDFTEHNKFEKVFSSLEGEVIWTLGLLFEEGNIHDPGDFPRSPPSRPHFDVISKNPKAVSNPEEYDAFRGFRTAFIHMSLGVYSSKKNSSNSIYLAPHGVAHFLKWWSLFHTYTSGPIRQGPLFSSAQPNKAKFGRSLFTVKYQLCLEPLVLTHVYRHYSDFRGNGSVNFTGLKCRVNSLEIDLHQKRIKLLHTNEKLKKSKAIWSFKMSTGQIECAEADVRILSTVFDQSDVEKMAATKLGKHVKSEYSDRSRSQSPVREGLQEHSEWYDYEDYIDLDQVSLETSPPLRLEAVPLMYFPRLSYFRQINDSGYIVKYPFGDEESHHCIMGKDHSERTQEHLARSRGKEIEEDIQRLTDELEVMKKQHGKSQTYHTQYENLTQKLHEAKHRLFVIESILTDLKLSADVPNSFHGDEEGEASIMSSNGKSTGGKVSEADDGPYDDTALLRIGTIETFRTMRCESNVNLASSYDNRFFVHNVQFKVNKKVRHHLIDYFTSAFERKSMQFFLTYKSVTILNELLNAVMASTPKPSTSQEDAPDSGPELSNAEFMERFDDLVREVPSGIFDYIDSYLIRLISPQLQLMSESEPNVAALITARDIEVGIINIIQFMDDAGERVPMDLNTLVEARLCVVSKDIQVFTLMKNDILAKGGEGFHRNGYGVEDKAKLWPPWIPMEVCFEGSLLEEDVFVRRRSMYFMHTIPNPLFFSDKEIPGLSGNPSSRLGFPGLLITSTSQQYCAVYNIVEDLLDFGDSLDDKVAKLANVMLAEEVKYNLKKLDTSIVTNLQRKVKEQYYTREFLKLHSVNTFKKTAPVLTLQIQTTMLELFIIMTAIKKNYDDLVRGHKTGKRRHEWRVSSDELIWEMFDDSRKPFITIALGSSIYVRHEAIDGTNSNLVALSSVKCFNQQENPVYVEIVAPFDKDSHYSKNVPMVQISWNLGPPVGGIGDLQKMVVTLQPFKFKIDYITSDKIMNYLFPKSDRQAPAAVTSSTALSPSSSRQPAMATVINPQGGRRSRSSTLELSASFSNSSEDADGEDLSSVQSGSDLSSMRKKASRKIATHLFSQPDKNISEMVKRSSTYFNVGYVHINKLIMSVCYKGAHHLLTDVNNLTVRVPHLEYKHKLWSREEFIAALRRDITRVVLGHLGNIIGNKFIPHKKENKHKVSMDISQLLHLDGKGSGSPRHPNRQISHSPSVPSWEGDVESLGVTTDEEIGLGPFNPAED</sequence>
<name>A0A8J2X730_ZYGB2</name>
<evidence type="ECO:0000256" key="2">
    <source>
        <dbReference type="SAM" id="Phobius"/>
    </source>
</evidence>
<proteinExistence type="predicted"/>
<dbReference type="SMART" id="SM01216">
    <property type="entry name" value="Fmp27_WPPW"/>
    <property type="match status" value="1"/>
</dbReference>
<reference evidence="7" key="1">
    <citation type="journal article" date="2013" name="Genome Announc.">
        <title>Genome sequence of the food spoilage yeast Zygosaccharomyces bailii CLIB 213(T).</title>
        <authorList>
            <person name="Galeote V."/>
            <person name="Bigey F."/>
            <person name="Devillers H."/>
            <person name="Neuveglise C."/>
            <person name="Dequin S."/>
        </authorList>
    </citation>
    <scope>NUCLEOTIDE SEQUENCE [LARGE SCALE GENOMIC DNA]</scope>
    <source>
        <strain evidence="7">CLIB 213 / ATCC 58445 / CBS 680 / CCRC 21525 / NBRC 1098 / NCYC 1416 / NRRL Y-2227</strain>
    </source>
</reference>
<feature type="compositionally biased region" description="Low complexity" evidence="1">
    <location>
        <begin position="2347"/>
        <end position="2357"/>
    </location>
</feature>
<feature type="compositionally biased region" description="Polar residues" evidence="1">
    <location>
        <begin position="2326"/>
        <end position="2339"/>
    </location>
</feature>
<organism evidence="6 7">
    <name type="scientific">Zygosaccharomyces bailii (strain CLIB 213 / ATCC 58445 / CBS 680 / BCRC 21525 / NBRC 1098 / NCYC 1416 / NRRL Y-2227)</name>
    <dbReference type="NCBI Taxonomy" id="1333698"/>
    <lineage>
        <taxon>Eukaryota</taxon>
        <taxon>Fungi</taxon>
        <taxon>Dikarya</taxon>
        <taxon>Ascomycota</taxon>
        <taxon>Saccharomycotina</taxon>
        <taxon>Saccharomycetes</taxon>
        <taxon>Saccharomycetales</taxon>
        <taxon>Saccharomycetaceae</taxon>
        <taxon>Zygosaccharomyces</taxon>
    </lineage>
</organism>
<protein>
    <submittedName>
        <fullName evidence="6">ZYBA0S03-03994g1_1</fullName>
    </submittedName>
</protein>
<dbReference type="PANTHER" id="PTHR15678">
    <property type="entry name" value="ANTIGEN MLAA-22-RELATED"/>
    <property type="match status" value="1"/>
</dbReference>
<feature type="domain" description="FMP27 WPPW motif-containing RBG unit" evidence="5">
    <location>
        <begin position="1484"/>
        <end position="1989"/>
    </location>
</feature>
<evidence type="ECO:0000256" key="1">
    <source>
        <dbReference type="SAM" id="MobiDB-lite"/>
    </source>
</evidence>
<dbReference type="InterPro" id="IPR045167">
    <property type="entry name" value="Hobbit"/>
</dbReference>
<dbReference type="InterPro" id="IPR019415">
    <property type="entry name" value="FMP27_SW_RBG"/>
</dbReference>
<dbReference type="PANTHER" id="PTHR15678:SF6">
    <property type="entry name" value="BRIDGE-LIKE LIPID TRANSFER PROTEIN FAMILY MEMBER 2"/>
    <property type="match status" value="1"/>
</dbReference>
<evidence type="ECO:0000313" key="7">
    <source>
        <dbReference type="Proteomes" id="UP000019375"/>
    </source>
</evidence>
<accession>A0A8J2X730</accession>
<evidence type="ECO:0000259" key="4">
    <source>
        <dbReference type="SMART" id="SM01215"/>
    </source>
</evidence>
<keyword evidence="7" id="KW-1185">Reference proteome</keyword>
<feature type="transmembrane region" description="Helical" evidence="2">
    <location>
        <begin position="12"/>
        <end position="34"/>
    </location>
</feature>
<keyword evidence="2" id="KW-0812">Transmembrane</keyword>
<dbReference type="InterPro" id="IPR019441">
    <property type="entry name" value="FMP27/BLTP2/Hobbit_GFWDK_RBG"/>
</dbReference>
<feature type="region of interest" description="Disordered" evidence="1">
    <location>
        <begin position="2295"/>
        <end position="2359"/>
    </location>
</feature>